<dbReference type="GO" id="GO:0006355">
    <property type="term" value="P:regulation of DNA-templated transcription"/>
    <property type="evidence" value="ECO:0007669"/>
    <property type="project" value="InterPro"/>
</dbReference>
<keyword evidence="2 4" id="KW-0863">Zinc-finger</keyword>
<dbReference type="HOGENOM" id="CLU_075104_0_0_1"/>
<keyword evidence="3" id="KW-0862">Zinc</keyword>
<dbReference type="PANTHER" id="PTHR45658">
    <property type="entry name" value="GATA TRANSCRIPTION FACTOR"/>
    <property type="match status" value="1"/>
</dbReference>
<feature type="compositionally biased region" description="Polar residues" evidence="5">
    <location>
        <begin position="141"/>
        <end position="153"/>
    </location>
</feature>
<accession>T0KF35</accession>
<dbReference type="SMART" id="SM00401">
    <property type="entry name" value="ZnF_GATA"/>
    <property type="match status" value="1"/>
</dbReference>
<dbReference type="InterPro" id="IPR000679">
    <property type="entry name" value="Znf_GATA"/>
</dbReference>
<dbReference type="Gene3D" id="3.30.50.10">
    <property type="entry name" value="Erythroid Transcription Factor GATA-1, subunit A"/>
    <property type="match status" value="1"/>
</dbReference>
<dbReference type="PROSITE" id="PS50114">
    <property type="entry name" value="GATA_ZN_FINGER_2"/>
    <property type="match status" value="1"/>
</dbReference>
<feature type="region of interest" description="Disordered" evidence="5">
    <location>
        <begin position="1"/>
        <end position="27"/>
    </location>
</feature>
<reference evidence="8" key="1">
    <citation type="journal article" date="2013" name="Mol. Plant Microbe Interact.">
        <title>Global aspects of pacC regulation of pathogenicity genes in Colletotrichum gloeosporioides as revealed by transcriptome analysis.</title>
        <authorList>
            <person name="Alkan N."/>
            <person name="Meng X."/>
            <person name="Friedlander G."/>
            <person name="Reuveni E."/>
            <person name="Sukno S."/>
            <person name="Sherman A."/>
            <person name="Thon M."/>
            <person name="Fluhr R."/>
            <person name="Prusky D."/>
        </authorList>
    </citation>
    <scope>NUCLEOTIDE SEQUENCE [LARGE SCALE GENOMIC DNA]</scope>
    <source>
        <strain evidence="8">Cg-14</strain>
    </source>
</reference>
<feature type="compositionally biased region" description="Low complexity" evidence="5">
    <location>
        <begin position="64"/>
        <end position="81"/>
    </location>
</feature>
<dbReference type="Pfam" id="PF00320">
    <property type="entry name" value="GATA"/>
    <property type="match status" value="1"/>
</dbReference>
<gene>
    <name evidence="7" type="ORF">CGLO_08871</name>
</gene>
<comment type="caution">
    <text evidence="7">The sequence shown here is derived from an EMBL/GenBank/DDBJ whole genome shotgun (WGS) entry which is preliminary data.</text>
</comment>
<dbReference type="OrthoDB" id="2162994at2759"/>
<dbReference type="AlphaFoldDB" id="T0KF35"/>
<dbReference type="InterPro" id="IPR013088">
    <property type="entry name" value="Znf_NHR/GATA"/>
</dbReference>
<feature type="region of interest" description="Disordered" evidence="5">
    <location>
        <begin position="302"/>
        <end position="321"/>
    </location>
</feature>
<evidence type="ECO:0000256" key="2">
    <source>
        <dbReference type="ARBA" id="ARBA00022771"/>
    </source>
</evidence>
<dbReference type="Proteomes" id="UP000015530">
    <property type="component" value="Unassembled WGS sequence"/>
</dbReference>
<evidence type="ECO:0000256" key="1">
    <source>
        <dbReference type="ARBA" id="ARBA00022723"/>
    </source>
</evidence>
<feature type="compositionally biased region" description="Polar residues" evidence="5">
    <location>
        <begin position="99"/>
        <end position="115"/>
    </location>
</feature>
<evidence type="ECO:0000256" key="5">
    <source>
        <dbReference type="SAM" id="MobiDB-lite"/>
    </source>
</evidence>
<feature type="domain" description="GATA-type" evidence="6">
    <location>
        <begin position="267"/>
        <end position="296"/>
    </location>
</feature>
<evidence type="ECO:0000313" key="8">
    <source>
        <dbReference type="Proteomes" id="UP000015530"/>
    </source>
</evidence>
<evidence type="ECO:0000256" key="4">
    <source>
        <dbReference type="PROSITE-ProRule" id="PRU00094"/>
    </source>
</evidence>
<dbReference type="InterPro" id="IPR051140">
    <property type="entry name" value="GATA_TF"/>
</dbReference>
<evidence type="ECO:0000259" key="6">
    <source>
        <dbReference type="PROSITE" id="PS50114"/>
    </source>
</evidence>
<dbReference type="GO" id="GO:0043565">
    <property type="term" value="F:sequence-specific DNA binding"/>
    <property type="evidence" value="ECO:0007669"/>
    <property type="project" value="InterPro"/>
</dbReference>
<feature type="compositionally biased region" description="Polar residues" evidence="5">
    <location>
        <begin position="302"/>
        <end position="313"/>
    </location>
</feature>
<proteinExistence type="predicted"/>
<dbReference type="GO" id="GO:0008270">
    <property type="term" value="F:zinc ion binding"/>
    <property type="evidence" value="ECO:0007669"/>
    <property type="project" value="UniProtKB-KW"/>
</dbReference>
<protein>
    <recommendedName>
        <fullName evidence="6">GATA-type domain-containing protein</fullName>
    </recommendedName>
</protein>
<name>T0KF35_COLGC</name>
<dbReference type="EMBL" id="AMYD01001792">
    <property type="protein sequence ID" value="EQB51573.1"/>
    <property type="molecule type" value="Genomic_DNA"/>
</dbReference>
<dbReference type="CDD" id="cd00202">
    <property type="entry name" value="ZnF_GATA"/>
    <property type="match status" value="1"/>
</dbReference>
<organism evidence="7 8">
    <name type="scientific">Colletotrichum gloeosporioides (strain Cg-14)</name>
    <name type="common">Anthracnose fungus</name>
    <name type="synonym">Glomerella cingulata</name>
    <dbReference type="NCBI Taxonomy" id="1237896"/>
    <lineage>
        <taxon>Eukaryota</taxon>
        <taxon>Fungi</taxon>
        <taxon>Dikarya</taxon>
        <taxon>Ascomycota</taxon>
        <taxon>Pezizomycotina</taxon>
        <taxon>Sordariomycetes</taxon>
        <taxon>Hypocreomycetidae</taxon>
        <taxon>Glomerellales</taxon>
        <taxon>Glomerellaceae</taxon>
        <taxon>Colletotrichum</taxon>
        <taxon>Colletotrichum gloeosporioides species complex</taxon>
    </lineage>
</organism>
<dbReference type="SUPFAM" id="SSF57716">
    <property type="entry name" value="Glucocorticoid receptor-like (DNA-binding domain)"/>
    <property type="match status" value="1"/>
</dbReference>
<evidence type="ECO:0000256" key="3">
    <source>
        <dbReference type="ARBA" id="ARBA00022833"/>
    </source>
</evidence>
<feature type="region of interest" description="Disordered" evidence="5">
    <location>
        <begin position="59"/>
        <end position="153"/>
    </location>
</feature>
<feature type="compositionally biased region" description="Basic and acidic residues" evidence="5">
    <location>
        <begin position="13"/>
        <end position="24"/>
    </location>
</feature>
<sequence length="321" mass="35671">MRLLDLDCPSSIIEDRSKNEDTGHRTAAIRIPTPADISIRDRPFAHPLMHPIFEIGLSDGNDFSKSPSPQQQQRHQSHLVSANPGRRPHQRTVRLMASSHHSSPLCPTSPTTHELSTPRRRRRSSPKAKPVGGPRALTGNAGEQNTAEAENSTRLSLKRLKQGESHQRIHHGASELLRLSQSFPGYHGQSEGGGFHSAADQALPSDSDLHHMAQLSHNIANDIFDIFALRKEDRASNRRRHSQSAVHANAISRKGDKGGGEVGELYCHKCRRTDTPQWRLGPDGPMTLCNVCGLMYAKRQQNQDDMTMSGSSRMNRRLRAD</sequence>
<dbReference type="STRING" id="1237896.T0KF35"/>
<keyword evidence="1" id="KW-0479">Metal-binding</keyword>
<evidence type="ECO:0000313" key="7">
    <source>
        <dbReference type="EMBL" id="EQB51573.1"/>
    </source>
</evidence>